<reference evidence="8" key="1">
    <citation type="submission" date="2022-09" db="EMBL/GenBank/DDBJ databases">
        <title>Complete genome of Ligilactobacillus agilis AM_LB6, isolated from chicken feces.</title>
        <authorList>
            <person name="den Bakker H.C."/>
            <person name="Mann A."/>
        </authorList>
    </citation>
    <scope>NUCLEOTIDE SEQUENCE</scope>
    <source>
        <strain evidence="8">AM_LB6</strain>
    </source>
</reference>
<evidence type="ECO:0000256" key="6">
    <source>
        <dbReference type="SAM" id="Phobius"/>
    </source>
</evidence>
<keyword evidence="4 6" id="KW-1133">Transmembrane helix</keyword>
<evidence type="ECO:0000256" key="4">
    <source>
        <dbReference type="ARBA" id="ARBA00022989"/>
    </source>
</evidence>
<dbReference type="PANTHER" id="PTHR30619:SF7">
    <property type="entry name" value="BETA-LACTAMASE DOMAIN PROTEIN"/>
    <property type="match status" value="1"/>
</dbReference>
<dbReference type="InterPro" id="IPR025405">
    <property type="entry name" value="DUF4131"/>
</dbReference>
<feature type="domain" description="Metallo-beta-lactamase" evidence="7">
    <location>
        <begin position="474"/>
        <end position="681"/>
    </location>
</feature>
<keyword evidence="5 6" id="KW-0472">Membrane</keyword>
<comment type="subcellular location">
    <subcellularLocation>
        <location evidence="1">Cell membrane</location>
        <topology evidence="1">Multi-pass membrane protein</topology>
    </subcellularLocation>
</comment>
<proteinExistence type="predicted"/>
<dbReference type="Proteomes" id="UP001058429">
    <property type="component" value="Chromosome"/>
</dbReference>
<feature type="transmembrane region" description="Helical" evidence="6">
    <location>
        <begin position="445"/>
        <end position="463"/>
    </location>
</feature>
<accession>A0A9Q9J5Y2</accession>
<feature type="transmembrane region" description="Helical" evidence="6">
    <location>
        <begin position="363"/>
        <end position="383"/>
    </location>
</feature>
<dbReference type="PANTHER" id="PTHR30619">
    <property type="entry name" value="DNA INTERNALIZATION/COMPETENCE PROTEIN COMEC/REC2"/>
    <property type="match status" value="1"/>
</dbReference>
<feature type="transmembrane region" description="Helical" evidence="6">
    <location>
        <begin position="421"/>
        <end position="438"/>
    </location>
</feature>
<dbReference type="InterPro" id="IPR001279">
    <property type="entry name" value="Metallo-B-lactamas"/>
</dbReference>
<evidence type="ECO:0000259" key="7">
    <source>
        <dbReference type="SMART" id="SM00849"/>
    </source>
</evidence>
<evidence type="ECO:0000313" key="9">
    <source>
        <dbReference type="Proteomes" id="UP001058429"/>
    </source>
</evidence>
<organism evidence="8 9">
    <name type="scientific">Ligilactobacillus agilis</name>
    <dbReference type="NCBI Taxonomy" id="1601"/>
    <lineage>
        <taxon>Bacteria</taxon>
        <taxon>Bacillati</taxon>
        <taxon>Bacillota</taxon>
        <taxon>Bacilli</taxon>
        <taxon>Lactobacillales</taxon>
        <taxon>Lactobacillaceae</taxon>
        <taxon>Ligilactobacillus</taxon>
    </lineage>
</organism>
<dbReference type="Pfam" id="PF03772">
    <property type="entry name" value="Competence"/>
    <property type="match status" value="1"/>
</dbReference>
<dbReference type="SMART" id="SM00849">
    <property type="entry name" value="Lactamase_B"/>
    <property type="match status" value="1"/>
</dbReference>
<keyword evidence="2" id="KW-1003">Cell membrane</keyword>
<protein>
    <submittedName>
        <fullName evidence="8">DNA internalization-related competence protein ComEC/Rec2</fullName>
    </submittedName>
</protein>
<dbReference type="NCBIfam" id="TIGR00360">
    <property type="entry name" value="ComEC_N-term"/>
    <property type="match status" value="1"/>
</dbReference>
<dbReference type="GO" id="GO:0030420">
    <property type="term" value="P:establishment of competence for transformation"/>
    <property type="evidence" value="ECO:0007669"/>
    <property type="project" value="InterPro"/>
</dbReference>
<feature type="transmembrane region" description="Helical" evidence="6">
    <location>
        <begin position="253"/>
        <end position="281"/>
    </location>
</feature>
<feature type="transmembrane region" description="Helical" evidence="6">
    <location>
        <begin position="6"/>
        <end position="26"/>
    </location>
</feature>
<dbReference type="Pfam" id="PF13567">
    <property type="entry name" value="DUF4131"/>
    <property type="match status" value="1"/>
</dbReference>
<dbReference type="EMBL" id="CP104396">
    <property type="protein sequence ID" value="UXC64492.1"/>
    <property type="molecule type" value="Genomic_DNA"/>
</dbReference>
<dbReference type="GO" id="GO:0005886">
    <property type="term" value="C:plasma membrane"/>
    <property type="evidence" value="ECO:0007669"/>
    <property type="project" value="UniProtKB-SubCell"/>
</dbReference>
<dbReference type="NCBIfam" id="TIGR00361">
    <property type="entry name" value="ComEC_Rec2"/>
    <property type="match status" value="1"/>
</dbReference>
<evidence type="ECO:0000256" key="5">
    <source>
        <dbReference type="ARBA" id="ARBA00023136"/>
    </source>
</evidence>
<dbReference type="Gene3D" id="3.60.15.10">
    <property type="entry name" value="Ribonuclease Z/Hydroxyacylglutathione hydrolase-like"/>
    <property type="match status" value="1"/>
</dbReference>
<evidence type="ECO:0000256" key="1">
    <source>
        <dbReference type="ARBA" id="ARBA00004651"/>
    </source>
</evidence>
<dbReference type="Pfam" id="PF00753">
    <property type="entry name" value="Lactamase_B"/>
    <property type="match status" value="1"/>
</dbReference>
<sequence length="737" mass="83123">MSLSFLWLNFTWLGLSIWLLLLVRMVCLKQPRILIGNLVFTLCFSLSVINFQRSFQSKIYPKQTPITGQLQVYADQTKVNGNLVTLEAYCPQIKQKVQAFYQLKNQDQQQWWLENQANLQVDFTGKINGINVPTNENEFDYRRFCETKKIANSIYIQAASPQPEKKPGLVGQLHEVRRRLMLYFARLPQPLGNYAAVLLIGYQPQVFADTLDQIRNLGLLYLFCLSGMHVFYLLLVIKRICRLVKLSQEATNLLTLCIIPIYALLGGASLSLLRASGMVFIANLMKLLGVRPWNSLNSWSLVVLVNLLVNPAVVFSLGAQLSYLLTLMILIAPKLSDIKLGVYLNLLSLPLILWQTYKWNLLTMALTILIIPIFEWLILPSVVLGTMCHWLRPLCNQVLTACSLGFALLKRLPMEVVFGKPPLIIVCFWLGLTLLLLVKPKKRLVICLLLTYGLTFMMIHLPLTSEVVYFDVGQGDATLIRDKFNRTVTLIDTGGKVAFTKEKWQVRQSKTAGQTVIANYLLSKGVGRIDQLVLTHQDSDHVGNFPSLSQVITIKQIFIPAGMEKLPSFQGRVRQARLGQTKIWPVTVGNSATLRQVKLLHPFTEGKGTNECSLVLWYNLKRTSYLFMGDLDRANELVLLAKYPNLTATVLKVGHHGSKTSSDPRFIGKIKPQLVIISAGRHNRYGHPHPETLATLAAANISYRLTAQRGMIKIETDFFGTKLVDFAQQTGTSSFLD</sequence>
<dbReference type="InterPro" id="IPR004477">
    <property type="entry name" value="ComEC_N"/>
</dbReference>
<evidence type="ECO:0000256" key="3">
    <source>
        <dbReference type="ARBA" id="ARBA00022692"/>
    </source>
</evidence>
<evidence type="ECO:0000256" key="2">
    <source>
        <dbReference type="ARBA" id="ARBA00022475"/>
    </source>
</evidence>
<dbReference type="InterPro" id="IPR035681">
    <property type="entry name" value="ComA-like_MBL"/>
</dbReference>
<feature type="transmembrane region" description="Helical" evidence="6">
    <location>
        <begin position="219"/>
        <end position="241"/>
    </location>
</feature>
<keyword evidence="3 6" id="KW-0812">Transmembrane</keyword>
<dbReference type="CDD" id="cd07731">
    <property type="entry name" value="ComA-like_MBL-fold"/>
    <property type="match status" value="1"/>
</dbReference>
<feature type="transmembrane region" description="Helical" evidence="6">
    <location>
        <begin position="33"/>
        <end position="51"/>
    </location>
</feature>
<dbReference type="AlphaFoldDB" id="A0A9Q9J5Y2"/>
<gene>
    <name evidence="8" type="ORF">N4562_06840</name>
</gene>
<name>A0A9Q9J5Y2_9LACO</name>
<dbReference type="SUPFAM" id="SSF56281">
    <property type="entry name" value="Metallo-hydrolase/oxidoreductase"/>
    <property type="match status" value="1"/>
</dbReference>
<dbReference type="InterPro" id="IPR052159">
    <property type="entry name" value="Competence_DNA_uptake"/>
</dbReference>
<dbReference type="InterPro" id="IPR004797">
    <property type="entry name" value="Competence_ComEC/Rec2"/>
</dbReference>
<evidence type="ECO:0000313" key="8">
    <source>
        <dbReference type="EMBL" id="UXC64492.1"/>
    </source>
</evidence>
<dbReference type="InterPro" id="IPR036866">
    <property type="entry name" value="RibonucZ/Hydroxyglut_hydro"/>
</dbReference>
<feature type="transmembrane region" description="Helical" evidence="6">
    <location>
        <begin position="301"/>
        <end position="328"/>
    </location>
</feature>